<accession>A0A4S2KW88</accession>
<dbReference type="PANTHER" id="PTHR22930">
    <property type="match status" value="1"/>
</dbReference>
<evidence type="ECO:0000256" key="3">
    <source>
        <dbReference type="ARBA" id="ARBA00006958"/>
    </source>
</evidence>
<dbReference type="Proteomes" id="UP000310200">
    <property type="component" value="Unassembled WGS sequence"/>
</dbReference>
<organism evidence="9 10">
    <name type="scientific">Temnothorax longispinosus</name>
    <dbReference type="NCBI Taxonomy" id="300112"/>
    <lineage>
        <taxon>Eukaryota</taxon>
        <taxon>Metazoa</taxon>
        <taxon>Ecdysozoa</taxon>
        <taxon>Arthropoda</taxon>
        <taxon>Hexapoda</taxon>
        <taxon>Insecta</taxon>
        <taxon>Pterygota</taxon>
        <taxon>Neoptera</taxon>
        <taxon>Endopterygota</taxon>
        <taxon>Hymenoptera</taxon>
        <taxon>Apocrita</taxon>
        <taxon>Aculeata</taxon>
        <taxon>Formicoidea</taxon>
        <taxon>Formicidae</taxon>
        <taxon>Myrmicinae</taxon>
        <taxon>Temnothorax</taxon>
    </lineage>
</organism>
<proteinExistence type="inferred from homology"/>
<evidence type="ECO:0000256" key="7">
    <source>
        <dbReference type="ARBA" id="ARBA00023242"/>
    </source>
</evidence>
<dbReference type="PANTHER" id="PTHR22930:SF85">
    <property type="entry name" value="GH03217P-RELATED"/>
    <property type="match status" value="1"/>
</dbReference>
<dbReference type="GO" id="GO:0016787">
    <property type="term" value="F:hydrolase activity"/>
    <property type="evidence" value="ECO:0007669"/>
    <property type="project" value="UniProtKB-KW"/>
</dbReference>
<evidence type="ECO:0000256" key="5">
    <source>
        <dbReference type="ARBA" id="ARBA00022723"/>
    </source>
</evidence>
<keyword evidence="6" id="KW-0378">Hydrolase</keyword>
<evidence type="ECO:0000256" key="2">
    <source>
        <dbReference type="ARBA" id="ARBA00004123"/>
    </source>
</evidence>
<dbReference type="GO" id="GO:0046872">
    <property type="term" value="F:metal ion binding"/>
    <property type="evidence" value="ECO:0007669"/>
    <property type="project" value="UniProtKB-KW"/>
</dbReference>
<comment type="caution">
    <text evidence="9">The sequence shown here is derived from an EMBL/GenBank/DDBJ whole genome shotgun (WGS) entry which is preliminary data.</text>
</comment>
<comment type="similarity">
    <text evidence="3">Belongs to the HARBI1 family.</text>
</comment>
<feature type="domain" description="DDE Tnp4" evidence="8">
    <location>
        <begin position="186"/>
        <end position="338"/>
    </location>
</feature>
<comment type="cofactor">
    <cofactor evidence="1">
        <name>a divalent metal cation</name>
        <dbReference type="ChEBI" id="CHEBI:60240"/>
    </cofactor>
</comment>
<dbReference type="Pfam" id="PF13359">
    <property type="entry name" value="DDE_Tnp_4"/>
    <property type="match status" value="1"/>
</dbReference>
<gene>
    <name evidence="9" type="ORF">DBV15_12496</name>
</gene>
<keyword evidence="10" id="KW-1185">Reference proteome</keyword>
<dbReference type="EMBL" id="QBLH01000722">
    <property type="protein sequence ID" value="TGZ54345.1"/>
    <property type="molecule type" value="Genomic_DNA"/>
</dbReference>
<sequence length="410" mass="46313">MDGRRNAILTAIYASKQLFTLLFSATLESDDEEDELAEAFLLEAHLRLRGPSRKAVRIKGYVESTVPRFNTKQFRENYRMLPSTFALLENRLGPILAGDTGNKPCIPVCTQLLASLWLLATPDSFRSVGLKHDLAKSSVNASIQRVVAGLNNMAKNIIKWPAGDHLDSVKQKFQRLSNMPDVIGAIDGCNISIEAPKEHSLHYKTRKRDYAVVLQAVCDSELRFTDCFAGYPGSMGDQRIFRNSDLFLDAERNVNALFPNGEYIIADKAYPVLSWCISPYIDNGHLTQRFNTVLSQSRQVVERSFALLKGRFRRLKHLDMKMVDLIPSFILACCVLHNICLDGLEEDQIEEDNVDDFIGEGLEVVRQQERENDDDDNNNIRFQEGEAKRAHLVALLVRDGIISPSSYMLE</sequence>
<dbReference type="GO" id="GO:0004518">
    <property type="term" value="F:nuclease activity"/>
    <property type="evidence" value="ECO:0007669"/>
    <property type="project" value="UniProtKB-KW"/>
</dbReference>
<evidence type="ECO:0000259" key="8">
    <source>
        <dbReference type="Pfam" id="PF13359"/>
    </source>
</evidence>
<evidence type="ECO:0000313" key="9">
    <source>
        <dbReference type="EMBL" id="TGZ54345.1"/>
    </source>
</evidence>
<evidence type="ECO:0000256" key="1">
    <source>
        <dbReference type="ARBA" id="ARBA00001968"/>
    </source>
</evidence>
<dbReference type="InterPro" id="IPR045249">
    <property type="entry name" value="HARBI1-like"/>
</dbReference>
<evidence type="ECO:0000313" key="10">
    <source>
        <dbReference type="Proteomes" id="UP000310200"/>
    </source>
</evidence>
<dbReference type="AlphaFoldDB" id="A0A4S2KW88"/>
<dbReference type="STRING" id="300112.A0A4S2KW88"/>
<keyword evidence="4" id="KW-0540">Nuclease</keyword>
<comment type="subcellular location">
    <subcellularLocation>
        <location evidence="2">Nucleus</location>
    </subcellularLocation>
</comment>
<evidence type="ECO:0000256" key="4">
    <source>
        <dbReference type="ARBA" id="ARBA00022722"/>
    </source>
</evidence>
<evidence type="ECO:0000256" key="6">
    <source>
        <dbReference type="ARBA" id="ARBA00022801"/>
    </source>
</evidence>
<reference evidence="9 10" key="1">
    <citation type="journal article" date="2019" name="Philos. Trans. R. Soc. Lond., B, Biol. Sci.">
        <title>Ant behaviour and brain gene expression of defending hosts depend on the ecological success of the intruding social parasite.</title>
        <authorList>
            <person name="Kaur R."/>
            <person name="Stoldt M."/>
            <person name="Jongepier E."/>
            <person name="Feldmeyer B."/>
            <person name="Menzel F."/>
            <person name="Bornberg-Bauer E."/>
            <person name="Foitzik S."/>
        </authorList>
    </citation>
    <scope>NUCLEOTIDE SEQUENCE [LARGE SCALE GENOMIC DNA]</scope>
    <source>
        <tissue evidence="9">Whole body</tissue>
    </source>
</reference>
<keyword evidence="7" id="KW-0539">Nucleus</keyword>
<protein>
    <submittedName>
        <fullName evidence="9">Putative nuclease HARBI1</fullName>
    </submittedName>
</protein>
<keyword evidence="5" id="KW-0479">Metal-binding</keyword>
<dbReference type="GO" id="GO:0005634">
    <property type="term" value="C:nucleus"/>
    <property type="evidence" value="ECO:0007669"/>
    <property type="project" value="UniProtKB-SubCell"/>
</dbReference>
<name>A0A4S2KW88_9HYME</name>
<dbReference type="InterPro" id="IPR027806">
    <property type="entry name" value="HARBI1_dom"/>
</dbReference>